<gene>
    <name evidence="13" type="ORF">SAMN05216571_11863</name>
</gene>
<feature type="transmembrane region" description="Helical" evidence="11">
    <location>
        <begin position="20"/>
        <end position="43"/>
    </location>
</feature>
<dbReference type="GO" id="GO:0006865">
    <property type="term" value="P:amino acid transport"/>
    <property type="evidence" value="ECO:0007669"/>
    <property type="project" value="UniProtKB-KW"/>
</dbReference>
<keyword evidence="6 11" id="KW-0812">Transmembrane</keyword>
<keyword evidence="5" id="KW-0997">Cell inner membrane</keyword>
<accession>A0A1G7V3T4</accession>
<dbReference type="PANTHER" id="PTHR30614">
    <property type="entry name" value="MEMBRANE COMPONENT OF AMINO ACID ABC TRANSPORTER"/>
    <property type="match status" value="1"/>
</dbReference>
<evidence type="ECO:0000313" key="13">
    <source>
        <dbReference type="EMBL" id="SDG54387.1"/>
    </source>
</evidence>
<keyword evidence="7" id="KW-0029">Amino-acid transport</keyword>
<dbReference type="Gene3D" id="1.10.3720.10">
    <property type="entry name" value="MetI-like"/>
    <property type="match status" value="1"/>
</dbReference>
<dbReference type="EMBL" id="FNCI01000018">
    <property type="protein sequence ID" value="SDG54387.1"/>
    <property type="molecule type" value="Genomic_DNA"/>
</dbReference>
<evidence type="ECO:0000259" key="12">
    <source>
        <dbReference type="PROSITE" id="PS50928"/>
    </source>
</evidence>
<dbReference type="InterPro" id="IPR035906">
    <property type="entry name" value="MetI-like_sf"/>
</dbReference>
<reference evidence="13 14" key="1">
    <citation type="submission" date="2016-10" db="EMBL/GenBank/DDBJ databases">
        <authorList>
            <person name="de Groot N.N."/>
        </authorList>
    </citation>
    <scope>NUCLEOTIDE SEQUENCE [LARGE SCALE GENOMIC DNA]</scope>
    <source>
        <strain evidence="13 14">BH539</strain>
    </source>
</reference>
<evidence type="ECO:0000256" key="11">
    <source>
        <dbReference type="RuleBase" id="RU363032"/>
    </source>
</evidence>
<evidence type="ECO:0000256" key="6">
    <source>
        <dbReference type="ARBA" id="ARBA00022692"/>
    </source>
</evidence>
<protein>
    <recommendedName>
        <fullName evidence="10">Arginine ABC transporter permease protein ArtM</fullName>
    </recommendedName>
</protein>
<dbReference type="PANTHER" id="PTHR30614:SF10">
    <property type="entry name" value="ARGININE ABC TRANSPORTER PERMEASE PROTEIN ARTM"/>
    <property type="match status" value="1"/>
</dbReference>
<keyword evidence="14" id="KW-1185">Reference proteome</keyword>
<evidence type="ECO:0000256" key="9">
    <source>
        <dbReference type="ARBA" id="ARBA00023136"/>
    </source>
</evidence>
<dbReference type="Proteomes" id="UP000198641">
    <property type="component" value="Unassembled WGS sequence"/>
</dbReference>
<feature type="transmembrane region" description="Helical" evidence="11">
    <location>
        <begin position="81"/>
        <end position="102"/>
    </location>
</feature>
<organism evidence="13 14">
    <name type="scientific">Onishia taeanensis</name>
    <dbReference type="NCBI Taxonomy" id="284577"/>
    <lineage>
        <taxon>Bacteria</taxon>
        <taxon>Pseudomonadati</taxon>
        <taxon>Pseudomonadota</taxon>
        <taxon>Gammaproteobacteria</taxon>
        <taxon>Oceanospirillales</taxon>
        <taxon>Halomonadaceae</taxon>
        <taxon>Onishia</taxon>
    </lineage>
</organism>
<dbReference type="PROSITE" id="PS50928">
    <property type="entry name" value="ABC_TM1"/>
    <property type="match status" value="1"/>
</dbReference>
<feature type="transmembrane region" description="Helical" evidence="11">
    <location>
        <begin position="188"/>
        <end position="210"/>
    </location>
</feature>
<feature type="domain" description="ABC transmembrane type-1" evidence="12">
    <location>
        <begin position="19"/>
        <end position="207"/>
    </location>
</feature>
<evidence type="ECO:0000256" key="5">
    <source>
        <dbReference type="ARBA" id="ARBA00022519"/>
    </source>
</evidence>
<evidence type="ECO:0000313" key="14">
    <source>
        <dbReference type="Proteomes" id="UP000198641"/>
    </source>
</evidence>
<comment type="subcellular location">
    <subcellularLocation>
        <location evidence="1">Cell inner membrane</location>
        <topology evidence="1">Multi-pass membrane protein</topology>
    </subcellularLocation>
    <subcellularLocation>
        <location evidence="11">Cell membrane</location>
        <topology evidence="11">Multi-pass membrane protein</topology>
    </subcellularLocation>
</comment>
<dbReference type="Pfam" id="PF00528">
    <property type="entry name" value="BPD_transp_1"/>
    <property type="match status" value="1"/>
</dbReference>
<dbReference type="GO" id="GO:0043190">
    <property type="term" value="C:ATP-binding cassette (ABC) transporter complex"/>
    <property type="evidence" value="ECO:0007669"/>
    <property type="project" value="InterPro"/>
</dbReference>
<dbReference type="InterPro" id="IPR000515">
    <property type="entry name" value="MetI-like"/>
</dbReference>
<dbReference type="GO" id="GO:0022857">
    <property type="term" value="F:transmembrane transporter activity"/>
    <property type="evidence" value="ECO:0007669"/>
    <property type="project" value="InterPro"/>
</dbReference>
<dbReference type="RefSeq" id="WP_092528645.1">
    <property type="nucleotide sequence ID" value="NZ_FNCI01000018.1"/>
</dbReference>
<dbReference type="CDD" id="cd06261">
    <property type="entry name" value="TM_PBP2"/>
    <property type="match status" value="1"/>
</dbReference>
<dbReference type="STRING" id="284577.SAMN05216571_11863"/>
<dbReference type="OrthoDB" id="7255919at2"/>
<evidence type="ECO:0000256" key="10">
    <source>
        <dbReference type="ARBA" id="ARBA00040319"/>
    </source>
</evidence>
<dbReference type="InterPro" id="IPR010065">
    <property type="entry name" value="AA_ABC_transptr_permease_3TM"/>
</dbReference>
<keyword evidence="9 11" id="KW-0472">Membrane</keyword>
<evidence type="ECO:0000256" key="2">
    <source>
        <dbReference type="ARBA" id="ARBA00010072"/>
    </source>
</evidence>
<proteinExistence type="inferred from homology"/>
<evidence type="ECO:0000256" key="1">
    <source>
        <dbReference type="ARBA" id="ARBA00004429"/>
    </source>
</evidence>
<evidence type="ECO:0000256" key="8">
    <source>
        <dbReference type="ARBA" id="ARBA00022989"/>
    </source>
</evidence>
<dbReference type="AlphaFoldDB" id="A0A1G7V3T4"/>
<keyword evidence="3 11" id="KW-0813">Transport</keyword>
<sequence>MQEFISFGIKWLPELLKGVPITLSLWIIAITLGFFLGLILCWARVYGNRLFYWISTVYVELFRGTPMLVQMFFIYLGLPQVGIVFDAFTAAVIAITLNSAAYQAEYFRGSVLSVPKGQTVAARACGMSQWQAIRHIMLPQALRRVIPQWSNEAIIELKFTSIAYTIGVVEITAIAYDVGSRTLDFFMIFLWAGLIYLVLTSTVASLLGWLERRTYVPGVTSI</sequence>
<keyword evidence="8 11" id="KW-1133">Transmembrane helix</keyword>
<dbReference type="NCBIfam" id="TIGR01726">
    <property type="entry name" value="HEQRo_perm_3TM"/>
    <property type="match status" value="1"/>
</dbReference>
<comment type="similarity">
    <text evidence="2">Belongs to the binding-protein-dependent transport system permease family. HisMQ subfamily.</text>
</comment>
<evidence type="ECO:0000256" key="7">
    <source>
        <dbReference type="ARBA" id="ARBA00022970"/>
    </source>
</evidence>
<dbReference type="InterPro" id="IPR043429">
    <property type="entry name" value="ArtM/GltK/GlnP/TcyL/YhdX-like"/>
</dbReference>
<keyword evidence="4" id="KW-1003">Cell membrane</keyword>
<evidence type="ECO:0000256" key="3">
    <source>
        <dbReference type="ARBA" id="ARBA00022448"/>
    </source>
</evidence>
<dbReference type="SUPFAM" id="SSF161098">
    <property type="entry name" value="MetI-like"/>
    <property type="match status" value="1"/>
</dbReference>
<name>A0A1G7V3T4_9GAMM</name>
<evidence type="ECO:0000256" key="4">
    <source>
        <dbReference type="ARBA" id="ARBA00022475"/>
    </source>
</evidence>